<evidence type="ECO:0000313" key="2">
    <source>
        <dbReference type="EMBL" id="KAF2892853.1"/>
    </source>
</evidence>
<feature type="region of interest" description="Disordered" evidence="1">
    <location>
        <begin position="68"/>
        <end position="101"/>
    </location>
</feature>
<keyword evidence="3" id="KW-1185">Reference proteome</keyword>
<accession>A0A8K0CSH8</accession>
<organism evidence="2 3">
    <name type="scientific">Ignelater luminosus</name>
    <name type="common">Cucubano</name>
    <name type="synonym">Pyrophorus luminosus</name>
    <dbReference type="NCBI Taxonomy" id="2038154"/>
    <lineage>
        <taxon>Eukaryota</taxon>
        <taxon>Metazoa</taxon>
        <taxon>Ecdysozoa</taxon>
        <taxon>Arthropoda</taxon>
        <taxon>Hexapoda</taxon>
        <taxon>Insecta</taxon>
        <taxon>Pterygota</taxon>
        <taxon>Neoptera</taxon>
        <taxon>Endopterygota</taxon>
        <taxon>Coleoptera</taxon>
        <taxon>Polyphaga</taxon>
        <taxon>Elateriformia</taxon>
        <taxon>Elateroidea</taxon>
        <taxon>Elateridae</taxon>
        <taxon>Agrypninae</taxon>
        <taxon>Pyrophorini</taxon>
        <taxon>Ignelater</taxon>
    </lineage>
</organism>
<dbReference type="EMBL" id="VTPC01008411">
    <property type="protein sequence ID" value="KAF2892853.1"/>
    <property type="molecule type" value="Genomic_DNA"/>
</dbReference>
<gene>
    <name evidence="2" type="ORF">ILUMI_13319</name>
</gene>
<dbReference type="AlphaFoldDB" id="A0A8K0CSH8"/>
<name>A0A8K0CSH8_IGNLU</name>
<evidence type="ECO:0000313" key="3">
    <source>
        <dbReference type="Proteomes" id="UP000801492"/>
    </source>
</evidence>
<feature type="compositionally biased region" description="Basic and acidic residues" evidence="1">
    <location>
        <begin position="81"/>
        <end position="101"/>
    </location>
</feature>
<reference evidence="2" key="1">
    <citation type="submission" date="2019-08" db="EMBL/GenBank/DDBJ databases">
        <title>The genome of the North American firefly Photinus pyralis.</title>
        <authorList>
            <consortium name="Photinus pyralis genome working group"/>
            <person name="Fallon T.R."/>
            <person name="Sander Lower S.E."/>
            <person name="Weng J.-K."/>
        </authorList>
    </citation>
    <scope>NUCLEOTIDE SEQUENCE</scope>
    <source>
        <strain evidence="2">TRF0915ILg1</strain>
        <tissue evidence="2">Whole body</tissue>
    </source>
</reference>
<evidence type="ECO:0000256" key="1">
    <source>
        <dbReference type="SAM" id="MobiDB-lite"/>
    </source>
</evidence>
<dbReference type="Proteomes" id="UP000801492">
    <property type="component" value="Unassembled WGS sequence"/>
</dbReference>
<sequence length="101" mass="11490">MGLIVDKPNLGRYRLSSTRKTSRVETNRDLLTMLMVSSDSLINSFRKVPLKNVRMLPLEITAFLAESPFSSRPTPYFSDLPDERYNVPEGREYSGSDSDSK</sequence>
<proteinExistence type="predicted"/>
<dbReference type="OrthoDB" id="6759785at2759"/>
<protein>
    <submittedName>
        <fullName evidence="2">Uncharacterized protein</fullName>
    </submittedName>
</protein>
<comment type="caution">
    <text evidence="2">The sequence shown here is derived from an EMBL/GenBank/DDBJ whole genome shotgun (WGS) entry which is preliminary data.</text>
</comment>